<feature type="compositionally biased region" description="Polar residues" evidence="1">
    <location>
        <begin position="743"/>
        <end position="757"/>
    </location>
</feature>
<feature type="compositionally biased region" description="Pro residues" evidence="1">
    <location>
        <begin position="572"/>
        <end position="591"/>
    </location>
</feature>
<accession>A0A8H7DI98</accession>
<feature type="compositionally biased region" description="Polar residues" evidence="1">
    <location>
        <begin position="646"/>
        <end position="661"/>
    </location>
</feature>
<dbReference type="EMBL" id="JACAZH010000001">
    <property type="protein sequence ID" value="KAF7376434.1"/>
    <property type="molecule type" value="Genomic_DNA"/>
</dbReference>
<feature type="transmembrane region" description="Helical" evidence="2">
    <location>
        <begin position="305"/>
        <end position="329"/>
    </location>
</feature>
<dbReference type="OrthoDB" id="2576334at2759"/>
<dbReference type="Proteomes" id="UP000623467">
    <property type="component" value="Unassembled WGS sequence"/>
</dbReference>
<feature type="compositionally biased region" description="Basic and acidic residues" evidence="1">
    <location>
        <begin position="474"/>
        <end position="483"/>
    </location>
</feature>
<keyword evidence="2" id="KW-1133">Transmembrane helix</keyword>
<feature type="compositionally biased region" description="Polar residues" evidence="1">
    <location>
        <begin position="793"/>
        <end position="804"/>
    </location>
</feature>
<dbReference type="Gene3D" id="2.60.120.260">
    <property type="entry name" value="Galactose-binding domain-like"/>
    <property type="match status" value="2"/>
</dbReference>
<evidence type="ECO:0000256" key="2">
    <source>
        <dbReference type="SAM" id="Phobius"/>
    </source>
</evidence>
<gene>
    <name evidence="3" type="ORF">MSAN_00059000</name>
</gene>
<evidence type="ECO:0000313" key="4">
    <source>
        <dbReference type="Proteomes" id="UP000623467"/>
    </source>
</evidence>
<keyword evidence="4" id="KW-1185">Reference proteome</keyword>
<keyword evidence="2" id="KW-0812">Transmembrane</keyword>
<feature type="compositionally biased region" description="Polar residues" evidence="1">
    <location>
        <begin position="700"/>
        <end position="710"/>
    </location>
</feature>
<feature type="compositionally biased region" description="Low complexity" evidence="1">
    <location>
        <begin position="510"/>
        <end position="532"/>
    </location>
</feature>
<feature type="compositionally biased region" description="Basic and acidic residues" evidence="1">
    <location>
        <begin position="593"/>
        <end position="608"/>
    </location>
</feature>
<name>A0A8H7DI98_9AGAR</name>
<organism evidence="3 4">
    <name type="scientific">Mycena sanguinolenta</name>
    <dbReference type="NCBI Taxonomy" id="230812"/>
    <lineage>
        <taxon>Eukaryota</taxon>
        <taxon>Fungi</taxon>
        <taxon>Dikarya</taxon>
        <taxon>Basidiomycota</taxon>
        <taxon>Agaricomycotina</taxon>
        <taxon>Agaricomycetes</taxon>
        <taxon>Agaricomycetidae</taxon>
        <taxon>Agaricales</taxon>
        <taxon>Marasmiineae</taxon>
        <taxon>Mycenaceae</taxon>
        <taxon>Mycena</taxon>
    </lineage>
</organism>
<protein>
    <submittedName>
        <fullName evidence="3">Uncharacterized protein</fullName>
    </submittedName>
</protein>
<evidence type="ECO:0000313" key="3">
    <source>
        <dbReference type="EMBL" id="KAF7376434.1"/>
    </source>
</evidence>
<feature type="compositionally biased region" description="Low complexity" evidence="1">
    <location>
        <begin position="808"/>
        <end position="821"/>
    </location>
</feature>
<keyword evidence="2" id="KW-0472">Membrane</keyword>
<feature type="compositionally biased region" description="Basic and acidic residues" evidence="1">
    <location>
        <begin position="854"/>
        <end position="870"/>
    </location>
</feature>
<feature type="region of interest" description="Disordered" evidence="1">
    <location>
        <begin position="415"/>
        <end position="877"/>
    </location>
</feature>
<reference evidence="3" key="1">
    <citation type="submission" date="2020-05" db="EMBL/GenBank/DDBJ databases">
        <title>Mycena genomes resolve the evolution of fungal bioluminescence.</title>
        <authorList>
            <person name="Tsai I.J."/>
        </authorList>
    </citation>
    <scope>NUCLEOTIDE SEQUENCE</scope>
    <source>
        <strain evidence="3">160909Yilan</strain>
    </source>
</reference>
<proteinExistence type="predicted"/>
<comment type="caution">
    <text evidence="3">The sequence shown here is derived from an EMBL/GenBank/DDBJ whole genome shotgun (WGS) entry which is preliminary data.</text>
</comment>
<evidence type="ECO:0000256" key="1">
    <source>
        <dbReference type="SAM" id="MobiDB-lite"/>
    </source>
</evidence>
<feature type="compositionally biased region" description="Polar residues" evidence="1">
    <location>
        <begin position="774"/>
        <end position="784"/>
    </location>
</feature>
<feature type="compositionally biased region" description="Basic and acidic residues" evidence="1">
    <location>
        <begin position="555"/>
        <end position="569"/>
    </location>
</feature>
<sequence length="877" mass="93673">MASVVELTVDDTSTTVHYSPIGDTFGSPNLSAGWNPHWDSPGFSSANLGAVGSGQSLHITSLNGASLEIQWTGVGIELHGSATSSSYVITIDGQAANASTSANPATGVLFSVDTLDEGDHTLSLTVQANESESLFEFDYATIAALPSPSDISNLTFTQQVLNDTFAFVGKWSFLNDSDSSHQSTTAGDSASVQFTGTAFQLLGSTSPQAGNYSVTLDNVTTSFSARSSFSQADSLLFFASGLDAETTHHLNITNTGGATLVLPANGAIVWALSGTPSGASSSSSPSSSPSVALAQNTSGLSSGTIAALVLAGVLIFFVAICVVLYFFLYRPYRRRQLLRRQQAKEHPDQDFESVLVVDVAPEEPTKKAFYNDVAVAGPSRDRTSRRSGFAKWKEEVEGGLGSWGRGALGIAFRHSDSTGRTGRRGASRSDVEYDLGATSDGYKSTSSSSNAEYPGQRKGKARERSGMWPRRSRDKSLSPKFKLDLPLQPRSRSGSHSAQSNALSSNQLDPSVISSLSYLSSPSLHPTTQSPSPRRPSPQPNTHSRMGSEGALLVHADESHHPPEPEDNSRPPLVPSPPVPPSKSQPSPPDPQNDDRGSVREYDADDNHSILGDGSARIALRSLSPRTVETDQRTRTKRRPKKDKQLSSSPLAKSSTPPDTSTSHRAEAPDSLSLRATSPFQVDFDQTDRRTSRVHFDDASNVQASENQEGNLPVPDDNRRRPTQSAPSRPSEHLRNVSFLDFASSSEGSIMSRTNDYSSSSRSFGSLGAAGRSHWSTGGSSNIASLVPPPQPQSRWSATTTPGSELQPDSNSSSDSNFPFPVSLPPSPHHPEGTFMPPPADICDAIDWRAPARQRPEQSERASLRPDHQHPHVTVAV</sequence>
<dbReference type="AlphaFoldDB" id="A0A8H7DI98"/>
<feature type="compositionally biased region" description="Polar residues" evidence="1">
    <location>
        <begin position="490"/>
        <end position="509"/>
    </location>
</feature>
<feature type="compositionally biased region" description="Low complexity" evidence="1">
    <location>
        <begin position="758"/>
        <end position="773"/>
    </location>
</feature>
<feature type="compositionally biased region" description="Basic and acidic residues" evidence="1">
    <location>
        <begin position="686"/>
        <end position="698"/>
    </location>
</feature>